<gene>
    <name evidence="1" type="ORF">E2C01_031802</name>
</gene>
<dbReference type="Proteomes" id="UP000324222">
    <property type="component" value="Unassembled WGS sequence"/>
</dbReference>
<evidence type="ECO:0000313" key="1">
    <source>
        <dbReference type="EMBL" id="MPC38296.1"/>
    </source>
</evidence>
<accession>A0A5B7EYT7</accession>
<evidence type="ECO:0000313" key="2">
    <source>
        <dbReference type="Proteomes" id="UP000324222"/>
    </source>
</evidence>
<keyword evidence="2" id="KW-1185">Reference proteome</keyword>
<organism evidence="1 2">
    <name type="scientific">Portunus trituberculatus</name>
    <name type="common">Swimming crab</name>
    <name type="synonym">Neptunus trituberculatus</name>
    <dbReference type="NCBI Taxonomy" id="210409"/>
    <lineage>
        <taxon>Eukaryota</taxon>
        <taxon>Metazoa</taxon>
        <taxon>Ecdysozoa</taxon>
        <taxon>Arthropoda</taxon>
        <taxon>Crustacea</taxon>
        <taxon>Multicrustacea</taxon>
        <taxon>Malacostraca</taxon>
        <taxon>Eumalacostraca</taxon>
        <taxon>Eucarida</taxon>
        <taxon>Decapoda</taxon>
        <taxon>Pleocyemata</taxon>
        <taxon>Brachyura</taxon>
        <taxon>Eubrachyura</taxon>
        <taxon>Portunoidea</taxon>
        <taxon>Portunidae</taxon>
        <taxon>Portuninae</taxon>
        <taxon>Portunus</taxon>
    </lineage>
</organism>
<dbReference type="EMBL" id="VSRR010004033">
    <property type="protein sequence ID" value="MPC38296.1"/>
    <property type="molecule type" value="Genomic_DNA"/>
</dbReference>
<dbReference type="AlphaFoldDB" id="A0A5B7EYT7"/>
<name>A0A5B7EYT7_PORTR</name>
<sequence>MKRNTKTESPALLTMRNTAPNKVAFILTSRSVGKEMPKLSVSVNTSFAKPLHCLLILPTCTSPSADRTCLRRGIVKENNQEYRDTCRQHGKQQEVQARGRLRWITSFWEVSRIFMSKGRRGPQQFLVQQSVSSAAK</sequence>
<comment type="caution">
    <text evidence="1">The sequence shown here is derived from an EMBL/GenBank/DDBJ whole genome shotgun (WGS) entry which is preliminary data.</text>
</comment>
<reference evidence="1 2" key="1">
    <citation type="submission" date="2019-05" db="EMBL/GenBank/DDBJ databases">
        <title>Another draft genome of Portunus trituberculatus and its Hox gene families provides insights of decapod evolution.</title>
        <authorList>
            <person name="Jeong J.-H."/>
            <person name="Song I."/>
            <person name="Kim S."/>
            <person name="Choi T."/>
            <person name="Kim D."/>
            <person name="Ryu S."/>
            <person name="Kim W."/>
        </authorList>
    </citation>
    <scope>NUCLEOTIDE SEQUENCE [LARGE SCALE GENOMIC DNA]</scope>
    <source>
        <tissue evidence="1">Muscle</tissue>
    </source>
</reference>
<proteinExistence type="predicted"/>
<protein>
    <submittedName>
        <fullName evidence="1">Uncharacterized protein</fullName>
    </submittedName>
</protein>